<evidence type="ECO:0000256" key="5">
    <source>
        <dbReference type="ARBA" id="ARBA00022989"/>
    </source>
</evidence>
<keyword evidence="3" id="KW-1003">Cell membrane</keyword>
<dbReference type="EMBL" id="JACJVR010000028">
    <property type="protein sequence ID" value="MBB6691368.1"/>
    <property type="molecule type" value="Genomic_DNA"/>
</dbReference>
<dbReference type="CDD" id="cd06261">
    <property type="entry name" value="TM_PBP2"/>
    <property type="match status" value="1"/>
</dbReference>
<protein>
    <submittedName>
        <fullName evidence="9">ABC transporter permease</fullName>
    </submittedName>
</protein>
<comment type="subcellular location">
    <subcellularLocation>
        <location evidence="1 7">Cell membrane</location>
        <topology evidence="1 7">Multi-pass membrane protein</topology>
    </subcellularLocation>
</comment>
<evidence type="ECO:0000256" key="4">
    <source>
        <dbReference type="ARBA" id="ARBA00022692"/>
    </source>
</evidence>
<dbReference type="Pfam" id="PF00528">
    <property type="entry name" value="BPD_transp_1"/>
    <property type="match status" value="1"/>
</dbReference>
<evidence type="ECO:0000256" key="6">
    <source>
        <dbReference type="ARBA" id="ARBA00023136"/>
    </source>
</evidence>
<keyword evidence="2 7" id="KW-0813">Transport</keyword>
<keyword evidence="6 7" id="KW-0472">Membrane</keyword>
<feature type="transmembrane region" description="Helical" evidence="7">
    <location>
        <begin position="135"/>
        <end position="162"/>
    </location>
</feature>
<keyword evidence="5 7" id="KW-1133">Transmembrane helix</keyword>
<evidence type="ECO:0000256" key="7">
    <source>
        <dbReference type="RuleBase" id="RU363032"/>
    </source>
</evidence>
<comment type="similarity">
    <text evidence="7">Belongs to the binding-protein-dependent transport system permease family.</text>
</comment>
<feature type="transmembrane region" description="Helical" evidence="7">
    <location>
        <begin position="12"/>
        <end position="30"/>
    </location>
</feature>
<evidence type="ECO:0000256" key="3">
    <source>
        <dbReference type="ARBA" id="ARBA00022475"/>
    </source>
</evidence>
<dbReference type="InterPro" id="IPR000515">
    <property type="entry name" value="MetI-like"/>
</dbReference>
<gene>
    <name evidence="9" type="ORF">H7B90_08170</name>
</gene>
<feature type="transmembrane region" description="Helical" evidence="7">
    <location>
        <begin position="102"/>
        <end position="123"/>
    </location>
</feature>
<evidence type="ECO:0000259" key="8">
    <source>
        <dbReference type="PROSITE" id="PS50928"/>
    </source>
</evidence>
<dbReference type="InterPro" id="IPR045621">
    <property type="entry name" value="BPD_transp_1_N"/>
</dbReference>
<feature type="transmembrane region" description="Helical" evidence="7">
    <location>
        <begin position="229"/>
        <end position="254"/>
    </location>
</feature>
<reference evidence="9 10" key="1">
    <citation type="submission" date="2020-08" db="EMBL/GenBank/DDBJ databases">
        <title>Cohnella phylogeny.</title>
        <authorList>
            <person name="Dunlap C."/>
        </authorList>
    </citation>
    <scope>NUCLEOTIDE SEQUENCE [LARGE SCALE GENOMIC DNA]</scope>
    <source>
        <strain evidence="9 10">DSM 25239</strain>
    </source>
</reference>
<dbReference type="Gene3D" id="1.10.3720.10">
    <property type="entry name" value="MetI-like"/>
    <property type="match status" value="1"/>
</dbReference>
<dbReference type="PANTHER" id="PTHR43163">
    <property type="entry name" value="DIPEPTIDE TRANSPORT SYSTEM PERMEASE PROTEIN DPPB-RELATED"/>
    <property type="match status" value="1"/>
</dbReference>
<feature type="transmembrane region" description="Helical" evidence="7">
    <location>
        <begin position="274"/>
        <end position="300"/>
    </location>
</feature>
<dbReference type="Pfam" id="PF19300">
    <property type="entry name" value="BPD_transp_1_N"/>
    <property type="match status" value="1"/>
</dbReference>
<keyword evidence="10" id="KW-1185">Reference proteome</keyword>
<dbReference type="PANTHER" id="PTHR43163:SF6">
    <property type="entry name" value="DIPEPTIDE TRANSPORT SYSTEM PERMEASE PROTEIN DPPB-RELATED"/>
    <property type="match status" value="1"/>
</dbReference>
<evidence type="ECO:0000313" key="10">
    <source>
        <dbReference type="Proteomes" id="UP000553776"/>
    </source>
</evidence>
<dbReference type="InterPro" id="IPR035906">
    <property type="entry name" value="MetI-like_sf"/>
</dbReference>
<dbReference type="GO" id="GO:0071916">
    <property type="term" value="F:dipeptide transmembrane transporter activity"/>
    <property type="evidence" value="ECO:0007669"/>
    <property type="project" value="TreeGrafter"/>
</dbReference>
<proteinExistence type="inferred from homology"/>
<feature type="transmembrane region" description="Helical" evidence="7">
    <location>
        <begin position="174"/>
        <end position="193"/>
    </location>
</feature>
<feature type="domain" description="ABC transmembrane type-1" evidence="8">
    <location>
        <begin position="96"/>
        <end position="297"/>
    </location>
</feature>
<dbReference type="PROSITE" id="PS50928">
    <property type="entry name" value="ABC_TM1"/>
    <property type="match status" value="1"/>
</dbReference>
<dbReference type="Proteomes" id="UP000553776">
    <property type="component" value="Unassembled WGS sequence"/>
</dbReference>
<name>A0A841TWJ2_9BACL</name>
<comment type="caution">
    <text evidence="9">The sequence shown here is derived from an EMBL/GenBank/DDBJ whole genome shotgun (WGS) entry which is preliminary data.</text>
</comment>
<dbReference type="AlphaFoldDB" id="A0A841TWJ2"/>
<accession>A0A841TWJ2</accession>
<keyword evidence="4 7" id="KW-0812">Transmembrane</keyword>
<dbReference type="SUPFAM" id="SSF161098">
    <property type="entry name" value="MetI-like"/>
    <property type="match status" value="1"/>
</dbReference>
<evidence type="ECO:0000313" key="9">
    <source>
        <dbReference type="EMBL" id="MBB6691368.1"/>
    </source>
</evidence>
<evidence type="ECO:0000256" key="2">
    <source>
        <dbReference type="ARBA" id="ARBA00022448"/>
    </source>
</evidence>
<organism evidence="9 10">
    <name type="scientific">Cohnella xylanilytica</name>
    <dbReference type="NCBI Taxonomy" id="557555"/>
    <lineage>
        <taxon>Bacteria</taxon>
        <taxon>Bacillati</taxon>
        <taxon>Bacillota</taxon>
        <taxon>Bacilli</taxon>
        <taxon>Bacillales</taxon>
        <taxon>Paenibacillaceae</taxon>
        <taxon>Cohnella</taxon>
    </lineage>
</organism>
<evidence type="ECO:0000256" key="1">
    <source>
        <dbReference type="ARBA" id="ARBA00004651"/>
    </source>
</evidence>
<dbReference type="RefSeq" id="WP_185135367.1">
    <property type="nucleotide sequence ID" value="NZ_JACJVR010000028.1"/>
</dbReference>
<dbReference type="GO" id="GO:0005886">
    <property type="term" value="C:plasma membrane"/>
    <property type="evidence" value="ECO:0007669"/>
    <property type="project" value="UniProtKB-SubCell"/>
</dbReference>
<sequence>MVRVVIGRIVSSLLVVVSSSVLVFVIMYLLPGDPIDSMVNVAATPPEVIASLRHQLGVDKPLPQQLADYFGKLLRGDLGTSLLTSEPVLPKIAAQLPPTLELAAVSLAIALIVGLALGVLSAIHRNGPIDWIARFVGLLGISMPNFWSGILLLLVFSIRLGWFPAMGSDGWRTLALPSLTLGLIGAGFLVRIVRNSMLEVMSEPYIVMLRAKGLTERAVMYRHALRNALIPAITVIGLLAGDMLAGTVVMETVFARQGIGRMISDAILSKDMPVVQGVILFSAVVYVVINLLVDLSYSWIDPRVRLRHRTADTGGAIR</sequence>